<evidence type="ECO:0000256" key="7">
    <source>
        <dbReference type="SAM" id="Phobius"/>
    </source>
</evidence>
<evidence type="ECO:0000313" key="10">
    <source>
        <dbReference type="Proteomes" id="UP001500051"/>
    </source>
</evidence>
<feature type="transmembrane region" description="Helical" evidence="7">
    <location>
        <begin position="149"/>
        <end position="166"/>
    </location>
</feature>
<accession>A0ABP7DUK3</accession>
<keyword evidence="3" id="KW-1003">Cell membrane</keyword>
<feature type="transmembrane region" description="Helical" evidence="7">
    <location>
        <begin position="70"/>
        <end position="89"/>
    </location>
</feature>
<evidence type="ECO:0000256" key="1">
    <source>
        <dbReference type="ARBA" id="ARBA00004651"/>
    </source>
</evidence>
<proteinExistence type="inferred from homology"/>
<evidence type="ECO:0000256" key="6">
    <source>
        <dbReference type="ARBA" id="ARBA00023136"/>
    </source>
</evidence>
<feature type="transmembrane region" description="Helical" evidence="7">
    <location>
        <begin position="40"/>
        <end position="58"/>
    </location>
</feature>
<name>A0ABP7DUK3_9ACTN</name>
<comment type="caution">
    <text evidence="9">The sequence shown here is derived from an EMBL/GenBank/DDBJ whole genome shotgun (WGS) entry which is preliminary data.</text>
</comment>
<organism evidence="9 10">
    <name type="scientific">Microlunatus aurantiacus</name>
    <dbReference type="NCBI Taxonomy" id="446786"/>
    <lineage>
        <taxon>Bacteria</taxon>
        <taxon>Bacillati</taxon>
        <taxon>Actinomycetota</taxon>
        <taxon>Actinomycetes</taxon>
        <taxon>Propionibacteriales</taxon>
        <taxon>Propionibacteriaceae</taxon>
        <taxon>Microlunatus</taxon>
    </lineage>
</organism>
<feature type="transmembrane region" description="Helical" evidence="7">
    <location>
        <begin position="234"/>
        <end position="254"/>
    </location>
</feature>
<keyword evidence="10" id="KW-1185">Reference proteome</keyword>
<keyword evidence="4 7" id="KW-0812">Transmembrane</keyword>
<dbReference type="Pfam" id="PF00892">
    <property type="entry name" value="EamA"/>
    <property type="match status" value="2"/>
</dbReference>
<evidence type="ECO:0000256" key="2">
    <source>
        <dbReference type="ARBA" id="ARBA00007362"/>
    </source>
</evidence>
<dbReference type="InterPro" id="IPR037185">
    <property type="entry name" value="EmrE-like"/>
</dbReference>
<dbReference type="InterPro" id="IPR051258">
    <property type="entry name" value="Diverse_Substrate_Transporter"/>
</dbReference>
<feature type="transmembrane region" description="Helical" evidence="7">
    <location>
        <begin position="207"/>
        <end position="227"/>
    </location>
</feature>
<dbReference type="SUPFAM" id="SSF103481">
    <property type="entry name" value="Multidrug resistance efflux transporter EmrE"/>
    <property type="match status" value="2"/>
</dbReference>
<evidence type="ECO:0000256" key="3">
    <source>
        <dbReference type="ARBA" id="ARBA00022475"/>
    </source>
</evidence>
<dbReference type="InterPro" id="IPR000620">
    <property type="entry name" value="EamA_dom"/>
</dbReference>
<keyword evidence="5 7" id="KW-1133">Transmembrane helix</keyword>
<feature type="transmembrane region" description="Helical" evidence="7">
    <location>
        <begin position="95"/>
        <end position="115"/>
    </location>
</feature>
<keyword evidence="6 7" id="KW-0472">Membrane</keyword>
<evidence type="ECO:0000256" key="5">
    <source>
        <dbReference type="ARBA" id="ARBA00022989"/>
    </source>
</evidence>
<dbReference type="PANTHER" id="PTHR42920:SF5">
    <property type="entry name" value="EAMA DOMAIN-CONTAINING PROTEIN"/>
    <property type="match status" value="1"/>
</dbReference>
<sequence length="289" mass="29904">MALRRDELGPLIALLAMTAAWGSTFFMIKDVVTRIPVPDLLALRFAIAAVALAVIAGPRLRMSTTTLRRGLLLGLLYGVAQLLQTFGLAQTAASVSGFLTGLYVVLTPLLSALILRTRIPPAVWAASVLATAGLGVLSLQGFAIGYGELLTVASAVVYALHIVALGRMSEPGTAWALSAVQMATIAVVCGVAAVPGGIQLPASGTDWAIVIYLALIAGALTMLLQTWAQARVEAARAAVIMAMEPVWAAAFAVAFGGEGVTGRMIIGGGAILAAMYLVELAPQRRVVRS</sequence>
<dbReference type="PANTHER" id="PTHR42920">
    <property type="entry name" value="OS03G0707200 PROTEIN-RELATED"/>
    <property type="match status" value="1"/>
</dbReference>
<feature type="domain" description="EamA" evidence="8">
    <location>
        <begin position="146"/>
        <end position="278"/>
    </location>
</feature>
<feature type="transmembrane region" description="Helical" evidence="7">
    <location>
        <begin position="173"/>
        <end position="195"/>
    </location>
</feature>
<dbReference type="Proteomes" id="UP001500051">
    <property type="component" value="Unassembled WGS sequence"/>
</dbReference>
<dbReference type="EMBL" id="BAAAYX010000013">
    <property type="protein sequence ID" value="GAA3709147.1"/>
    <property type="molecule type" value="Genomic_DNA"/>
</dbReference>
<gene>
    <name evidence="9" type="ORF">GCM10022204_29240</name>
</gene>
<feature type="transmembrane region" description="Helical" evidence="7">
    <location>
        <begin position="260"/>
        <end position="278"/>
    </location>
</feature>
<protein>
    <submittedName>
        <fullName evidence="9">DMT family transporter</fullName>
    </submittedName>
</protein>
<feature type="transmembrane region" description="Helical" evidence="7">
    <location>
        <begin position="7"/>
        <end position="28"/>
    </location>
</feature>
<evidence type="ECO:0000259" key="8">
    <source>
        <dbReference type="Pfam" id="PF00892"/>
    </source>
</evidence>
<feature type="transmembrane region" description="Helical" evidence="7">
    <location>
        <begin position="122"/>
        <end position="143"/>
    </location>
</feature>
<dbReference type="RefSeq" id="WP_344813125.1">
    <property type="nucleotide sequence ID" value="NZ_BAAAYX010000013.1"/>
</dbReference>
<evidence type="ECO:0000313" key="9">
    <source>
        <dbReference type="EMBL" id="GAA3709147.1"/>
    </source>
</evidence>
<comment type="similarity">
    <text evidence="2">Belongs to the EamA transporter family.</text>
</comment>
<feature type="domain" description="EamA" evidence="8">
    <location>
        <begin position="11"/>
        <end position="138"/>
    </location>
</feature>
<reference evidence="10" key="1">
    <citation type="journal article" date="2019" name="Int. J. Syst. Evol. Microbiol.">
        <title>The Global Catalogue of Microorganisms (GCM) 10K type strain sequencing project: providing services to taxonomists for standard genome sequencing and annotation.</title>
        <authorList>
            <consortium name="The Broad Institute Genomics Platform"/>
            <consortium name="The Broad Institute Genome Sequencing Center for Infectious Disease"/>
            <person name="Wu L."/>
            <person name="Ma J."/>
        </authorList>
    </citation>
    <scope>NUCLEOTIDE SEQUENCE [LARGE SCALE GENOMIC DNA]</scope>
    <source>
        <strain evidence="10">JCM 16548</strain>
    </source>
</reference>
<evidence type="ECO:0000256" key="4">
    <source>
        <dbReference type="ARBA" id="ARBA00022692"/>
    </source>
</evidence>
<comment type="subcellular location">
    <subcellularLocation>
        <location evidence="1">Cell membrane</location>
        <topology evidence="1">Multi-pass membrane protein</topology>
    </subcellularLocation>
</comment>